<name>W4GEK1_APHAT</name>
<feature type="domain" description="WRKY19-like zinc finger" evidence="1">
    <location>
        <begin position="58"/>
        <end position="78"/>
    </location>
</feature>
<gene>
    <name evidence="2" type="ORF">H257_08288</name>
</gene>
<proteinExistence type="predicted"/>
<accession>W4GEK1</accession>
<dbReference type="GeneID" id="20810284"/>
<organism evidence="2">
    <name type="scientific">Aphanomyces astaci</name>
    <name type="common">Crayfish plague agent</name>
    <dbReference type="NCBI Taxonomy" id="112090"/>
    <lineage>
        <taxon>Eukaryota</taxon>
        <taxon>Sar</taxon>
        <taxon>Stramenopiles</taxon>
        <taxon>Oomycota</taxon>
        <taxon>Saprolegniomycetes</taxon>
        <taxon>Saprolegniales</taxon>
        <taxon>Verrucalvaceae</taxon>
        <taxon>Aphanomyces</taxon>
    </lineage>
</organism>
<evidence type="ECO:0000313" key="2">
    <source>
        <dbReference type="EMBL" id="ETV78080.1"/>
    </source>
</evidence>
<sequence>MTTCGFNGCPHAPLPHPTMLVPEAPPEMRHRRLLQSSGNARVGSYCCKHSASSTKTTCVVDGCTKTARARHRCVAHGGGRNCTVGGCKAHTRQRGLCQRHSRQKEVAASNAIDFDYQRELAELCTKSTVDMAYDVVELELPRLP</sequence>
<dbReference type="VEuPathDB" id="FungiDB:H257_08288"/>
<dbReference type="InterPro" id="IPR056866">
    <property type="entry name" value="Znf_WRKY19"/>
</dbReference>
<protein>
    <recommendedName>
        <fullName evidence="1">WRKY19-like zinc finger domain-containing protein</fullName>
    </recommendedName>
</protein>
<dbReference type="Pfam" id="PF24906">
    <property type="entry name" value="Zf_WRKY19"/>
    <property type="match status" value="1"/>
</dbReference>
<evidence type="ECO:0000259" key="1">
    <source>
        <dbReference type="Pfam" id="PF24906"/>
    </source>
</evidence>
<dbReference type="AlphaFoldDB" id="W4GEK1"/>
<dbReference type="RefSeq" id="XP_009832417.1">
    <property type="nucleotide sequence ID" value="XM_009834115.1"/>
</dbReference>
<dbReference type="EMBL" id="KI913131">
    <property type="protein sequence ID" value="ETV78080.1"/>
    <property type="molecule type" value="Genomic_DNA"/>
</dbReference>
<dbReference type="PANTHER" id="PTHR31827:SF1">
    <property type="entry name" value="EMB|CAB89363.1"/>
    <property type="match status" value="1"/>
</dbReference>
<reference evidence="2" key="1">
    <citation type="submission" date="2013-12" db="EMBL/GenBank/DDBJ databases">
        <title>The Genome Sequence of Aphanomyces astaci APO3.</title>
        <authorList>
            <consortium name="The Broad Institute Genomics Platform"/>
            <person name="Russ C."/>
            <person name="Tyler B."/>
            <person name="van West P."/>
            <person name="Dieguez-Uribeondo J."/>
            <person name="Young S.K."/>
            <person name="Zeng Q."/>
            <person name="Gargeya S."/>
            <person name="Fitzgerald M."/>
            <person name="Abouelleil A."/>
            <person name="Alvarado L."/>
            <person name="Chapman S.B."/>
            <person name="Gainer-Dewar J."/>
            <person name="Goldberg J."/>
            <person name="Griggs A."/>
            <person name="Gujja S."/>
            <person name="Hansen M."/>
            <person name="Howarth C."/>
            <person name="Imamovic A."/>
            <person name="Ireland A."/>
            <person name="Larimer J."/>
            <person name="McCowan C."/>
            <person name="Murphy C."/>
            <person name="Pearson M."/>
            <person name="Poon T.W."/>
            <person name="Priest M."/>
            <person name="Roberts A."/>
            <person name="Saif S."/>
            <person name="Shea T."/>
            <person name="Sykes S."/>
            <person name="Wortman J."/>
            <person name="Nusbaum C."/>
            <person name="Birren B."/>
        </authorList>
    </citation>
    <scope>NUCLEOTIDE SEQUENCE [LARGE SCALE GENOMIC DNA]</scope>
    <source>
        <strain evidence="2">APO3</strain>
    </source>
</reference>
<dbReference type="PANTHER" id="PTHR31827">
    <property type="entry name" value="EMB|CAB89363.1"/>
    <property type="match status" value="1"/>
</dbReference>